<dbReference type="PANTHER" id="PTHR47235">
    <property type="entry name" value="BLR6548 PROTEIN"/>
    <property type="match status" value="1"/>
</dbReference>
<keyword evidence="5" id="KW-1185">Reference proteome</keyword>
<dbReference type="PROSITE" id="PS51257">
    <property type="entry name" value="PROKAR_LIPOPROTEIN"/>
    <property type="match status" value="1"/>
</dbReference>
<protein>
    <submittedName>
        <fullName evidence="4">Branched-chain amino acid ABC transporter substrate-binding protein</fullName>
    </submittedName>
</protein>
<organism evidence="4 5">
    <name type="scientific">Protofrankia coriariae</name>
    <dbReference type="NCBI Taxonomy" id="1562887"/>
    <lineage>
        <taxon>Bacteria</taxon>
        <taxon>Bacillati</taxon>
        <taxon>Actinomycetota</taxon>
        <taxon>Actinomycetes</taxon>
        <taxon>Frankiales</taxon>
        <taxon>Frankiaceae</taxon>
        <taxon>Protofrankia</taxon>
    </lineage>
</organism>
<sequence>MTVIRRRRRLHFITLVLALATLGGLVLGCGNNDVAGRPTRSACTTPGVTDTEVKAGLVFSTSGPGASPLRGFRSGIDARLGVVNAEGGVNGRKLTYAWRDDATDPALNLVGSRDLVEDEGVFGIIQGPHVAAGSAPYLSERGIPVVGSAGETVWAQYKNMFSWHYYTTEKGSSTVWGDFVRSRGGTRAVMVDMALSEATKKFHRQLARSLNAAGVNTDMTFEVTANTTSFDALVRQMKAAQVDTIAGVIFPDVLIKLLPAVRAAGIDLKTVLIPVGYDPTLLQQVGPALPGVVIYTDFVPFELNTEAHKRLFDAMTAYAPENQVPAQESTVFGWLSADMFIRGLQEAGPCPTRQSFIDGLRKVHDYDGGGLLLQKVDFATNSGRLGDCYAFVQVSDDGSRFLPLAPTPRCGSLLP</sequence>
<dbReference type="Gene3D" id="3.40.50.2300">
    <property type="match status" value="2"/>
</dbReference>
<dbReference type="Pfam" id="PF13458">
    <property type="entry name" value="Peripla_BP_6"/>
    <property type="match status" value="1"/>
</dbReference>
<evidence type="ECO:0000256" key="1">
    <source>
        <dbReference type="ARBA" id="ARBA00010062"/>
    </source>
</evidence>
<gene>
    <name evidence="4" type="ORF">FrCorBMG51_13055</name>
</gene>
<dbReference type="CDD" id="cd06341">
    <property type="entry name" value="PBP1_ABC_ligand_binding-like"/>
    <property type="match status" value="1"/>
</dbReference>
<dbReference type="PANTHER" id="PTHR47235:SF1">
    <property type="entry name" value="BLR6548 PROTEIN"/>
    <property type="match status" value="1"/>
</dbReference>
<reference evidence="4 5" key="1">
    <citation type="submission" date="2014-12" db="EMBL/GenBank/DDBJ databases">
        <title>Frankia sp. BMG5.1 draft genome.</title>
        <authorList>
            <person name="Gtari M."/>
            <person name="Ghodhbane-Gtari F."/>
            <person name="Nouioui I."/>
            <person name="Ktari A."/>
            <person name="Hezbri K."/>
            <person name="Mimouni W."/>
            <person name="Sbissi I."/>
            <person name="Ayari A."/>
            <person name="Yamanaka T."/>
            <person name="Normand P."/>
            <person name="Tisa L.S."/>
            <person name="Boudabous A."/>
        </authorList>
    </citation>
    <scope>NUCLEOTIDE SEQUENCE [LARGE SCALE GENOMIC DNA]</scope>
    <source>
        <strain evidence="4 5">BMG5.1</strain>
    </source>
</reference>
<feature type="domain" description="Leucine-binding protein" evidence="3">
    <location>
        <begin position="52"/>
        <end position="398"/>
    </location>
</feature>
<evidence type="ECO:0000313" key="4">
    <source>
        <dbReference type="EMBL" id="KLL11196.1"/>
    </source>
</evidence>
<proteinExistence type="inferred from homology"/>
<evidence type="ECO:0000259" key="3">
    <source>
        <dbReference type="Pfam" id="PF13458"/>
    </source>
</evidence>
<comment type="caution">
    <text evidence="4">The sequence shown here is derived from an EMBL/GenBank/DDBJ whole genome shotgun (WGS) entry which is preliminary data.</text>
</comment>
<accession>A0ABR5F3A6</accession>
<dbReference type="InterPro" id="IPR028082">
    <property type="entry name" value="Peripla_BP_I"/>
</dbReference>
<comment type="similarity">
    <text evidence="1">Belongs to the leucine-binding protein family.</text>
</comment>
<name>A0ABR5F3A6_9ACTN</name>
<dbReference type="Proteomes" id="UP000035425">
    <property type="component" value="Unassembled WGS sequence"/>
</dbReference>
<dbReference type="InterPro" id="IPR028081">
    <property type="entry name" value="Leu-bd"/>
</dbReference>
<dbReference type="SUPFAM" id="SSF53822">
    <property type="entry name" value="Periplasmic binding protein-like I"/>
    <property type="match status" value="1"/>
</dbReference>
<evidence type="ECO:0000313" key="5">
    <source>
        <dbReference type="Proteomes" id="UP000035425"/>
    </source>
</evidence>
<keyword evidence="2" id="KW-0732">Signal</keyword>
<dbReference type="EMBL" id="JWIO01000018">
    <property type="protein sequence ID" value="KLL11196.1"/>
    <property type="molecule type" value="Genomic_DNA"/>
</dbReference>
<evidence type="ECO:0000256" key="2">
    <source>
        <dbReference type="ARBA" id="ARBA00022729"/>
    </source>
</evidence>